<dbReference type="PROSITE" id="PS50404">
    <property type="entry name" value="GST_NTER"/>
    <property type="match status" value="1"/>
</dbReference>
<dbReference type="InterPro" id="IPR054416">
    <property type="entry name" value="GST_UstS-like_C"/>
</dbReference>
<dbReference type="InterPro" id="IPR036282">
    <property type="entry name" value="Glutathione-S-Trfase_C_sf"/>
</dbReference>
<dbReference type="InterPro" id="IPR040079">
    <property type="entry name" value="Glutathione_S-Trfase"/>
</dbReference>
<dbReference type="GO" id="GO:0016034">
    <property type="term" value="F:maleylacetoacetate isomerase activity"/>
    <property type="evidence" value="ECO:0007669"/>
    <property type="project" value="TreeGrafter"/>
</dbReference>
<protein>
    <submittedName>
        <fullName evidence="2">Glutathione S-transferase family protein</fullName>
    </submittedName>
</protein>
<evidence type="ECO:0000313" key="2">
    <source>
        <dbReference type="EMBL" id="MCB4821482.1"/>
    </source>
</evidence>
<dbReference type="CDD" id="cd03202">
    <property type="entry name" value="GST_C_etherase_LigE"/>
    <property type="match status" value="1"/>
</dbReference>
<evidence type="ECO:0000313" key="3">
    <source>
        <dbReference type="Proteomes" id="UP001139311"/>
    </source>
</evidence>
<dbReference type="PANTHER" id="PTHR42673:SF4">
    <property type="entry name" value="MALEYLACETOACETATE ISOMERASE"/>
    <property type="match status" value="1"/>
</dbReference>
<dbReference type="GO" id="GO:0006559">
    <property type="term" value="P:L-phenylalanine catabolic process"/>
    <property type="evidence" value="ECO:0007669"/>
    <property type="project" value="TreeGrafter"/>
</dbReference>
<feature type="domain" description="GST N-terminal" evidence="1">
    <location>
        <begin position="8"/>
        <end position="84"/>
    </location>
</feature>
<evidence type="ECO:0000259" key="1">
    <source>
        <dbReference type="PROSITE" id="PS50404"/>
    </source>
</evidence>
<dbReference type="EMBL" id="JAJAQI010000008">
    <property type="protein sequence ID" value="MCB4821482.1"/>
    <property type="molecule type" value="Genomic_DNA"/>
</dbReference>
<organism evidence="2 3">
    <name type="scientific">Roseicella aerolata</name>
    <dbReference type="NCBI Taxonomy" id="2883479"/>
    <lineage>
        <taxon>Bacteria</taxon>
        <taxon>Pseudomonadati</taxon>
        <taxon>Pseudomonadota</taxon>
        <taxon>Alphaproteobacteria</taxon>
        <taxon>Acetobacterales</taxon>
        <taxon>Roseomonadaceae</taxon>
        <taxon>Roseicella</taxon>
    </lineage>
</organism>
<gene>
    <name evidence="2" type="ORF">LHA35_07020</name>
</gene>
<dbReference type="SUPFAM" id="SSF52833">
    <property type="entry name" value="Thioredoxin-like"/>
    <property type="match status" value="1"/>
</dbReference>
<name>A0A9X1LAK3_9PROT</name>
<dbReference type="PANTHER" id="PTHR42673">
    <property type="entry name" value="MALEYLACETOACETATE ISOMERASE"/>
    <property type="match status" value="1"/>
</dbReference>
<accession>A0A9X1LAK3</accession>
<dbReference type="CDD" id="cd03038">
    <property type="entry name" value="GST_N_etherase_LigE"/>
    <property type="match status" value="1"/>
</dbReference>
<dbReference type="InterPro" id="IPR036249">
    <property type="entry name" value="Thioredoxin-like_sf"/>
</dbReference>
<comment type="caution">
    <text evidence="2">The sequence shown here is derived from an EMBL/GenBank/DDBJ whole genome shotgun (WGS) entry which is preliminary data.</text>
</comment>
<dbReference type="Proteomes" id="UP001139311">
    <property type="component" value="Unassembled WGS sequence"/>
</dbReference>
<dbReference type="Gene3D" id="1.20.1050.10">
    <property type="match status" value="1"/>
</dbReference>
<dbReference type="GO" id="GO:0004364">
    <property type="term" value="F:glutathione transferase activity"/>
    <property type="evidence" value="ECO:0007669"/>
    <property type="project" value="TreeGrafter"/>
</dbReference>
<dbReference type="RefSeq" id="WP_226606269.1">
    <property type="nucleotide sequence ID" value="NZ_JAJAQI010000008.1"/>
</dbReference>
<dbReference type="Pfam" id="PF22041">
    <property type="entry name" value="GST_C_7"/>
    <property type="match status" value="1"/>
</dbReference>
<reference evidence="2" key="1">
    <citation type="submission" date="2021-10" db="EMBL/GenBank/DDBJ databases">
        <title>Roseicella aerolatum sp. nov., isolated from aerosols of e-waste dismantling site.</title>
        <authorList>
            <person name="Qin T."/>
        </authorList>
    </citation>
    <scope>NUCLEOTIDE SEQUENCE</scope>
    <source>
        <strain evidence="2">GB24</strain>
    </source>
</reference>
<dbReference type="AlphaFoldDB" id="A0A9X1LAK3"/>
<keyword evidence="3" id="KW-1185">Reference proteome</keyword>
<dbReference type="Gene3D" id="3.40.30.10">
    <property type="entry name" value="Glutaredoxin"/>
    <property type="match status" value="1"/>
</dbReference>
<dbReference type="Pfam" id="PF13409">
    <property type="entry name" value="GST_N_2"/>
    <property type="match status" value="1"/>
</dbReference>
<dbReference type="GO" id="GO:0006749">
    <property type="term" value="P:glutathione metabolic process"/>
    <property type="evidence" value="ECO:0007669"/>
    <property type="project" value="TreeGrafter"/>
</dbReference>
<dbReference type="SFLD" id="SFLDS00019">
    <property type="entry name" value="Glutathione_Transferase_(cytos"/>
    <property type="match status" value="1"/>
</dbReference>
<dbReference type="SUPFAM" id="SSF47616">
    <property type="entry name" value="GST C-terminal domain-like"/>
    <property type="match status" value="1"/>
</dbReference>
<sequence length="231" mass="26372">MTRLLYDLAGADPALRFSPYCWRTRLALAHKELEVETTPWRFTETDRLAFSGQKLVPVLVDGDRVVHDSWMIAEYLEATYPDRPSLFGGPAAQALARFVNGWADSILHPWIARMVVRDILDCLRPEDAGYFRESREKRFGMTLEALVATREQARETFRKELQPVRLTLRAQPFLSGAAPAYADHIVFGAFLWARAVSGFRLLEADDPVHAWRERMLDLYGGLARRSPGHEV</sequence>
<dbReference type="InterPro" id="IPR004045">
    <property type="entry name" value="Glutathione_S-Trfase_N"/>
</dbReference>
<proteinExistence type="predicted"/>